<name>A0ABY4Q3W1_9ACTN</name>
<dbReference type="InterPro" id="IPR027275">
    <property type="entry name" value="PRC-brl_dom"/>
</dbReference>
<dbReference type="RefSeq" id="WP_249591398.1">
    <property type="nucleotide sequence ID" value="NZ_BAAAQL010000035.1"/>
</dbReference>
<feature type="domain" description="PRC-barrel" evidence="1">
    <location>
        <begin position="84"/>
        <end position="125"/>
    </location>
</feature>
<dbReference type="EMBL" id="CP097289">
    <property type="protein sequence ID" value="UQT60064.1"/>
    <property type="molecule type" value="Genomic_DNA"/>
</dbReference>
<dbReference type="Proteomes" id="UP000829992">
    <property type="component" value="Chromosome"/>
</dbReference>
<reference evidence="2 3" key="1">
    <citation type="submission" date="2022-05" db="EMBL/GenBank/DDBJ databases">
        <authorList>
            <person name="Zhou X."/>
            <person name="Li K."/>
            <person name="Man Y."/>
        </authorList>
    </citation>
    <scope>NUCLEOTIDE SEQUENCE [LARGE SCALE GENOMIC DNA]</scope>
    <source>
        <strain evidence="2 3">MS405</strain>
    </source>
</reference>
<evidence type="ECO:0000259" key="1">
    <source>
        <dbReference type="Pfam" id="PF05239"/>
    </source>
</evidence>
<dbReference type="Gene3D" id="2.30.30.240">
    <property type="entry name" value="PRC-barrel domain"/>
    <property type="match status" value="2"/>
</dbReference>
<dbReference type="SUPFAM" id="SSF50346">
    <property type="entry name" value="PRC-barrel domain"/>
    <property type="match status" value="2"/>
</dbReference>
<proteinExistence type="predicted"/>
<evidence type="ECO:0000313" key="3">
    <source>
        <dbReference type="Proteomes" id="UP000829992"/>
    </source>
</evidence>
<sequence>MMLLSQVLGHPVISAEDARPAGEVAGIGIDPRTRRITELYLRDTKTGDSVPWTAVRGVGPDAVIIDTGAAAEDSRSSSHSRAHKRLLGKRVLTEYGEDIGTLTEVTFDPDTGTVGDLYVGREQTPGNRLIGLGPYALVLGAGPAL</sequence>
<keyword evidence="3" id="KW-1185">Reference proteome</keyword>
<evidence type="ECO:0000313" key="2">
    <source>
        <dbReference type="EMBL" id="UQT60064.1"/>
    </source>
</evidence>
<protein>
    <submittedName>
        <fullName evidence="2">PRC-barrel domain-containing protein</fullName>
    </submittedName>
</protein>
<gene>
    <name evidence="2" type="ORF">M4V62_36205</name>
</gene>
<dbReference type="Pfam" id="PF05239">
    <property type="entry name" value="PRC"/>
    <property type="match status" value="1"/>
</dbReference>
<dbReference type="InterPro" id="IPR011033">
    <property type="entry name" value="PRC_barrel-like_sf"/>
</dbReference>
<organism evidence="2 3">
    <name type="scientific">Streptomyces durmitorensis</name>
    <dbReference type="NCBI Taxonomy" id="319947"/>
    <lineage>
        <taxon>Bacteria</taxon>
        <taxon>Bacillati</taxon>
        <taxon>Actinomycetota</taxon>
        <taxon>Actinomycetes</taxon>
        <taxon>Kitasatosporales</taxon>
        <taxon>Streptomycetaceae</taxon>
        <taxon>Streptomyces</taxon>
    </lineage>
</organism>
<accession>A0ABY4Q3W1</accession>